<evidence type="ECO:0000256" key="5">
    <source>
        <dbReference type="ARBA" id="ARBA00010871"/>
    </source>
</evidence>
<proteinExistence type="inferred from homology"/>
<dbReference type="Gene3D" id="3.30.470.20">
    <property type="entry name" value="ATP-grasp fold, B domain"/>
    <property type="match status" value="1"/>
</dbReference>
<dbReference type="PROSITE" id="PS00844">
    <property type="entry name" value="DALA_DALA_LIGASE_2"/>
    <property type="match status" value="1"/>
</dbReference>
<comment type="catalytic activity">
    <reaction evidence="15 16">
        <text>2 D-alanine + ATP = D-alanyl-D-alanine + ADP + phosphate + H(+)</text>
        <dbReference type="Rhea" id="RHEA:11224"/>
        <dbReference type="ChEBI" id="CHEBI:15378"/>
        <dbReference type="ChEBI" id="CHEBI:30616"/>
        <dbReference type="ChEBI" id="CHEBI:43474"/>
        <dbReference type="ChEBI" id="CHEBI:57416"/>
        <dbReference type="ChEBI" id="CHEBI:57822"/>
        <dbReference type="ChEBI" id="CHEBI:456216"/>
        <dbReference type="EC" id="6.3.2.4"/>
    </reaction>
</comment>
<keyword evidence="16" id="KW-0963">Cytoplasm</keyword>
<dbReference type="Pfam" id="PF01820">
    <property type="entry name" value="Dala_Dala_lig_N"/>
    <property type="match status" value="1"/>
</dbReference>
<dbReference type="NCBIfam" id="TIGR01205">
    <property type="entry name" value="D_ala_D_alaTIGR"/>
    <property type="match status" value="1"/>
</dbReference>
<evidence type="ECO:0000256" key="3">
    <source>
        <dbReference type="ARBA" id="ARBA00003921"/>
    </source>
</evidence>
<dbReference type="InterPro" id="IPR011095">
    <property type="entry name" value="Dala_Dala_lig_C"/>
</dbReference>
<evidence type="ECO:0000256" key="11">
    <source>
        <dbReference type="ARBA" id="ARBA00022960"/>
    </source>
</evidence>
<dbReference type="SUPFAM" id="SSF52440">
    <property type="entry name" value="PreATP-grasp domain"/>
    <property type="match status" value="1"/>
</dbReference>
<keyword evidence="6 16" id="KW-0436">Ligase</keyword>
<keyword evidence="20" id="KW-1185">Reference proteome</keyword>
<evidence type="ECO:0000256" key="6">
    <source>
        <dbReference type="ARBA" id="ARBA00022598"/>
    </source>
</evidence>
<comment type="cofactor">
    <cofactor evidence="2">
        <name>Mg(2+)</name>
        <dbReference type="ChEBI" id="CHEBI:18420"/>
    </cofactor>
</comment>
<dbReference type="PANTHER" id="PTHR23132">
    <property type="entry name" value="D-ALANINE--D-ALANINE LIGASE"/>
    <property type="match status" value="1"/>
</dbReference>
<evidence type="ECO:0000256" key="14">
    <source>
        <dbReference type="ARBA" id="ARBA00023316"/>
    </source>
</evidence>
<gene>
    <name evidence="16" type="primary">ddl</name>
    <name evidence="19" type="ORF">M9405_02300</name>
</gene>
<dbReference type="PROSITE" id="PS00843">
    <property type="entry name" value="DALA_DALA_LIGASE_1"/>
    <property type="match status" value="1"/>
</dbReference>
<name>A0ABY4SSJ6_9ENTR</name>
<keyword evidence="8 17" id="KW-0547">Nucleotide-binding</keyword>
<evidence type="ECO:0000259" key="18">
    <source>
        <dbReference type="PROSITE" id="PS50975"/>
    </source>
</evidence>
<comment type="cofactor">
    <cofactor evidence="1">
        <name>Mn(2+)</name>
        <dbReference type="ChEBI" id="CHEBI:29035"/>
    </cofactor>
</comment>
<evidence type="ECO:0000256" key="16">
    <source>
        <dbReference type="HAMAP-Rule" id="MF_00047"/>
    </source>
</evidence>
<dbReference type="EC" id="6.3.2.4" evidence="16"/>
<dbReference type="InterPro" id="IPR011127">
    <property type="entry name" value="Dala_Dala_lig_N"/>
</dbReference>
<dbReference type="SUPFAM" id="SSF56059">
    <property type="entry name" value="Glutathione synthetase ATP-binding domain-like"/>
    <property type="match status" value="1"/>
</dbReference>
<dbReference type="InterPro" id="IPR005905">
    <property type="entry name" value="D_ala_D_ala"/>
</dbReference>
<dbReference type="HAMAP" id="MF_00047">
    <property type="entry name" value="Dala_Dala_lig"/>
    <property type="match status" value="1"/>
</dbReference>
<comment type="similarity">
    <text evidence="5 16">Belongs to the D-alanine--D-alanine ligase family.</text>
</comment>
<keyword evidence="14 16" id="KW-0961">Cell wall biogenesis/degradation</keyword>
<evidence type="ECO:0000256" key="10">
    <source>
        <dbReference type="ARBA" id="ARBA00022842"/>
    </source>
</evidence>
<comment type="pathway">
    <text evidence="4 16">Cell wall biogenesis; peptidoglycan biosynthesis.</text>
</comment>
<evidence type="ECO:0000256" key="2">
    <source>
        <dbReference type="ARBA" id="ARBA00001946"/>
    </source>
</evidence>
<keyword evidence="10" id="KW-0460">Magnesium</keyword>
<accession>A0ABY4SSJ6</accession>
<keyword evidence="13" id="KW-0464">Manganese</keyword>
<comment type="function">
    <text evidence="3 16">Cell wall formation.</text>
</comment>
<keyword evidence="12 16" id="KW-0573">Peptidoglycan synthesis</keyword>
<dbReference type="PIRSF" id="PIRSF039102">
    <property type="entry name" value="Ddl/VanB"/>
    <property type="match status" value="1"/>
</dbReference>
<evidence type="ECO:0000313" key="19">
    <source>
        <dbReference type="EMBL" id="URJ24966.1"/>
    </source>
</evidence>
<feature type="domain" description="ATP-grasp" evidence="18">
    <location>
        <begin position="145"/>
        <end position="348"/>
    </location>
</feature>
<evidence type="ECO:0000256" key="17">
    <source>
        <dbReference type="PROSITE-ProRule" id="PRU00409"/>
    </source>
</evidence>
<evidence type="ECO:0000256" key="7">
    <source>
        <dbReference type="ARBA" id="ARBA00022723"/>
    </source>
</evidence>
<dbReference type="GO" id="GO:0016874">
    <property type="term" value="F:ligase activity"/>
    <property type="evidence" value="ECO:0007669"/>
    <property type="project" value="UniProtKB-KW"/>
</dbReference>
<evidence type="ECO:0000256" key="12">
    <source>
        <dbReference type="ARBA" id="ARBA00022984"/>
    </source>
</evidence>
<keyword evidence="9 17" id="KW-0067">ATP-binding</keyword>
<dbReference type="PROSITE" id="PS50975">
    <property type="entry name" value="ATP_GRASP"/>
    <property type="match status" value="1"/>
</dbReference>
<sequence length="356" mass="39986">MHILKKKKLCVGIICGGFSFEYEISLRSAIYIAQSIDINIFKVVILLIDKKGCWYLRDINFEDLLECQQDDTCVSIVLQKKLHKLALSCNNINYLSVECDVFFPVVHGSPGEDGALQGLLRIMNVPYVGSDILASSVCMDKNITKCLLRDSGLLVAPFRTFYSNHQDDINFADLVNLFGLPLFVKPANQGSSIGVQKVFSDKSFHQAVLYAFSFSNKILVEQAIYGRELECAVLGNDNLEISVFGEIILPEGDTYTYCHKYLDNVVQIKIPAAVDNIIKGVITEVVLCAVRLFHCTGMARVDMFLTPENKIFINEINTVPGFTQNSMYPKLWEATGLSVRELITKLIDLALERHKY</sequence>
<dbReference type="NCBIfam" id="NF002528">
    <property type="entry name" value="PRK01966.1-4"/>
    <property type="match status" value="1"/>
</dbReference>
<evidence type="ECO:0000256" key="15">
    <source>
        <dbReference type="ARBA" id="ARBA00047614"/>
    </source>
</evidence>
<evidence type="ECO:0000256" key="8">
    <source>
        <dbReference type="ARBA" id="ARBA00022741"/>
    </source>
</evidence>
<dbReference type="Proteomes" id="UP001056834">
    <property type="component" value="Chromosome"/>
</dbReference>
<dbReference type="PANTHER" id="PTHR23132:SF25">
    <property type="entry name" value="D-ALANINE--D-ALANINE LIGASE A"/>
    <property type="match status" value="1"/>
</dbReference>
<organism evidence="19 20">
    <name type="scientific">Candidatus Blochmannia ocreatus</name>
    <name type="common">nom. nud.</name>
    <dbReference type="NCBI Taxonomy" id="251538"/>
    <lineage>
        <taxon>Bacteria</taxon>
        <taxon>Pseudomonadati</taxon>
        <taxon>Pseudomonadota</taxon>
        <taxon>Gammaproteobacteria</taxon>
        <taxon>Enterobacterales</taxon>
        <taxon>Enterobacteriaceae</taxon>
        <taxon>ant endosymbionts</taxon>
        <taxon>Candidatus Blochmanniella</taxon>
    </lineage>
</organism>
<dbReference type="Gene3D" id="3.30.1490.20">
    <property type="entry name" value="ATP-grasp fold, A domain"/>
    <property type="match status" value="1"/>
</dbReference>
<dbReference type="RefSeq" id="WP_250223097.1">
    <property type="nucleotide sequence ID" value="NZ_CP097762.1"/>
</dbReference>
<evidence type="ECO:0000256" key="9">
    <source>
        <dbReference type="ARBA" id="ARBA00022840"/>
    </source>
</evidence>
<dbReference type="InterPro" id="IPR016185">
    <property type="entry name" value="PreATP-grasp_dom_sf"/>
</dbReference>
<comment type="subcellular location">
    <subcellularLocation>
        <location evidence="16">Cytoplasm</location>
    </subcellularLocation>
</comment>
<evidence type="ECO:0000313" key="20">
    <source>
        <dbReference type="Proteomes" id="UP001056834"/>
    </source>
</evidence>
<dbReference type="InterPro" id="IPR000291">
    <property type="entry name" value="D-Ala_lig_Van_CS"/>
</dbReference>
<dbReference type="InterPro" id="IPR013815">
    <property type="entry name" value="ATP_grasp_subdomain_1"/>
</dbReference>
<evidence type="ECO:0000256" key="1">
    <source>
        <dbReference type="ARBA" id="ARBA00001936"/>
    </source>
</evidence>
<dbReference type="Gene3D" id="3.40.50.20">
    <property type="match status" value="1"/>
</dbReference>
<keyword evidence="7" id="KW-0479">Metal-binding</keyword>
<reference evidence="19" key="1">
    <citation type="submission" date="2022-05" db="EMBL/GenBank/DDBJ databases">
        <title>Impact of host demography and evolutionary history on endosymbiont molecular evolution: a test in carpenter ants (Genus Camponotus) and their Blochmannia endosymbionts.</title>
        <authorList>
            <person name="Manthey J.D."/>
            <person name="Giron J.C."/>
            <person name="Hruska J.P."/>
        </authorList>
    </citation>
    <scope>NUCLEOTIDE SEQUENCE</scope>
    <source>
        <strain evidence="19">C-006</strain>
    </source>
</reference>
<evidence type="ECO:0000256" key="13">
    <source>
        <dbReference type="ARBA" id="ARBA00023211"/>
    </source>
</evidence>
<dbReference type="InterPro" id="IPR011761">
    <property type="entry name" value="ATP-grasp"/>
</dbReference>
<dbReference type="Pfam" id="PF07478">
    <property type="entry name" value="Dala_Dala_lig_C"/>
    <property type="match status" value="1"/>
</dbReference>
<protein>
    <recommendedName>
        <fullName evidence="16">D-alanine--D-alanine ligase</fullName>
        <ecNumber evidence="16">6.3.2.4</ecNumber>
    </recommendedName>
    <alternativeName>
        <fullName evidence="16">D-Ala-D-Ala ligase</fullName>
    </alternativeName>
    <alternativeName>
        <fullName evidence="16">D-alanylalanine synthetase</fullName>
    </alternativeName>
</protein>
<dbReference type="EMBL" id="CP097762">
    <property type="protein sequence ID" value="URJ24966.1"/>
    <property type="molecule type" value="Genomic_DNA"/>
</dbReference>
<keyword evidence="11 16" id="KW-0133">Cell shape</keyword>
<evidence type="ECO:0000256" key="4">
    <source>
        <dbReference type="ARBA" id="ARBA00004752"/>
    </source>
</evidence>